<dbReference type="CDD" id="cd03235">
    <property type="entry name" value="ABC_Metallic_Cations"/>
    <property type="match status" value="1"/>
</dbReference>
<dbReference type="PANTHER" id="PTHR42734">
    <property type="entry name" value="METAL TRANSPORT SYSTEM ATP-BINDING PROTEIN TM_0124-RELATED"/>
    <property type="match status" value="1"/>
</dbReference>
<dbReference type="InterPro" id="IPR003593">
    <property type="entry name" value="AAA+_ATPase"/>
</dbReference>
<dbReference type="InterPro" id="IPR017871">
    <property type="entry name" value="ABC_transporter-like_CS"/>
</dbReference>
<evidence type="ECO:0000256" key="2">
    <source>
        <dbReference type="ARBA" id="ARBA00022448"/>
    </source>
</evidence>
<comment type="caution">
    <text evidence="7">The sequence shown here is derived from an EMBL/GenBank/DDBJ whole genome shotgun (WGS) entry which is preliminary data.</text>
</comment>
<evidence type="ECO:0000256" key="1">
    <source>
        <dbReference type="ARBA" id="ARBA00005417"/>
    </source>
</evidence>
<sequence>MSIGPAGSASGTAHTDITQPPVVRIRGGAVAYAGQRVLSDVHLDVVPGDVVALLGPNGSGKSTLVRAILGLVPLSSGSLELFGTPITRQRDRARIGYVPQRHTVGGGVPATVEEIVASGRLARRPLLMPWLGSADRGVVTDAIATVGLAEKAHAQISTLSGGQQRRALIARALAGEPDLLVMDEPFAGVDVANQEILTRTLTKLTSTGVTLLIVTHEIGPIAALVRRTVVLGHGRVAYDGPPTPSVLRRFAGADPDPHSPPAPEPGDSFGIVG</sequence>
<keyword evidence="7" id="KW-0378">Hydrolase</keyword>
<dbReference type="EC" id="3.6.3.-" evidence="7"/>
<gene>
    <name evidence="7" type="ORF">HEB94_005659</name>
</gene>
<name>A0A927MXM5_9ACTN</name>
<dbReference type="PANTHER" id="PTHR42734:SF5">
    <property type="entry name" value="IRON TRANSPORT SYSTEM ATP-BINDING PROTEIN HI_0361-RELATED"/>
    <property type="match status" value="1"/>
</dbReference>
<dbReference type="Gene3D" id="3.40.50.300">
    <property type="entry name" value="P-loop containing nucleotide triphosphate hydrolases"/>
    <property type="match status" value="1"/>
</dbReference>
<keyword evidence="4 7" id="KW-0067">ATP-binding</keyword>
<dbReference type="GO" id="GO:0016887">
    <property type="term" value="F:ATP hydrolysis activity"/>
    <property type="evidence" value="ECO:0007669"/>
    <property type="project" value="InterPro"/>
</dbReference>
<evidence type="ECO:0000256" key="5">
    <source>
        <dbReference type="SAM" id="MobiDB-lite"/>
    </source>
</evidence>
<dbReference type="SUPFAM" id="SSF52540">
    <property type="entry name" value="P-loop containing nucleoside triphosphate hydrolases"/>
    <property type="match status" value="1"/>
</dbReference>
<feature type="domain" description="ABC transporter" evidence="6">
    <location>
        <begin position="23"/>
        <end position="258"/>
    </location>
</feature>
<keyword evidence="3" id="KW-0547">Nucleotide-binding</keyword>
<dbReference type="InterPro" id="IPR003439">
    <property type="entry name" value="ABC_transporter-like_ATP-bd"/>
</dbReference>
<keyword evidence="2" id="KW-0813">Transport</keyword>
<evidence type="ECO:0000313" key="8">
    <source>
        <dbReference type="Proteomes" id="UP000638648"/>
    </source>
</evidence>
<evidence type="ECO:0000259" key="6">
    <source>
        <dbReference type="PROSITE" id="PS50893"/>
    </source>
</evidence>
<dbReference type="PROSITE" id="PS50893">
    <property type="entry name" value="ABC_TRANSPORTER_2"/>
    <property type="match status" value="1"/>
</dbReference>
<accession>A0A927MXM5</accession>
<dbReference type="Proteomes" id="UP000638648">
    <property type="component" value="Unassembled WGS sequence"/>
</dbReference>
<dbReference type="InterPro" id="IPR050153">
    <property type="entry name" value="Metal_Ion_Import_ABC"/>
</dbReference>
<evidence type="ECO:0000256" key="4">
    <source>
        <dbReference type="ARBA" id="ARBA00022840"/>
    </source>
</evidence>
<evidence type="ECO:0000313" key="7">
    <source>
        <dbReference type="EMBL" id="MBE1608811.1"/>
    </source>
</evidence>
<comment type="similarity">
    <text evidence="1">Belongs to the ABC transporter superfamily.</text>
</comment>
<keyword evidence="8" id="KW-1185">Reference proteome</keyword>
<organism evidence="7 8">
    <name type="scientific">Actinopolymorpha pittospori</name>
    <dbReference type="NCBI Taxonomy" id="648752"/>
    <lineage>
        <taxon>Bacteria</taxon>
        <taxon>Bacillati</taxon>
        <taxon>Actinomycetota</taxon>
        <taxon>Actinomycetes</taxon>
        <taxon>Propionibacteriales</taxon>
        <taxon>Actinopolymorphaceae</taxon>
        <taxon>Actinopolymorpha</taxon>
    </lineage>
</organism>
<dbReference type="RefSeq" id="WP_337918020.1">
    <property type="nucleotide sequence ID" value="NZ_BAABJL010000172.1"/>
</dbReference>
<dbReference type="EMBL" id="JADBEM010000001">
    <property type="protein sequence ID" value="MBE1608811.1"/>
    <property type="molecule type" value="Genomic_DNA"/>
</dbReference>
<dbReference type="AlphaFoldDB" id="A0A927MXM5"/>
<dbReference type="GO" id="GO:0005524">
    <property type="term" value="F:ATP binding"/>
    <property type="evidence" value="ECO:0007669"/>
    <property type="project" value="UniProtKB-KW"/>
</dbReference>
<evidence type="ECO:0000256" key="3">
    <source>
        <dbReference type="ARBA" id="ARBA00022741"/>
    </source>
</evidence>
<dbReference type="Pfam" id="PF00005">
    <property type="entry name" value="ABC_tran"/>
    <property type="match status" value="1"/>
</dbReference>
<reference evidence="7" key="1">
    <citation type="submission" date="2020-10" db="EMBL/GenBank/DDBJ databases">
        <title>Sequencing the genomes of 1000 actinobacteria strains.</title>
        <authorList>
            <person name="Klenk H.-P."/>
        </authorList>
    </citation>
    <scope>NUCLEOTIDE SEQUENCE</scope>
    <source>
        <strain evidence="7">DSM 45354</strain>
    </source>
</reference>
<dbReference type="PROSITE" id="PS00211">
    <property type="entry name" value="ABC_TRANSPORTER_1"/>
    <property type="match status" value="1"/>
</dbReference>
<dbReference type="SMART" id="SM00382">
    <property type="entry name" value="AAA"/>
    <property type="match status" value="1"/>
</dbReference>
<dbReference type="InterPro" id="IPR027417">
    <property type="entry name" value="P-loop_NTPase"/>
</dbReference>
<proteinExistence type="inferred from homology"/>
<protein>
    <submittedName>
        <fullName evidence="7">Zinc transport system ATP-binding protein</fullName>
        <ecNumber evidence="7">3.6.3.-</ecNumber>
    </submittedName>
</protein>
<feature type="region of interest" description="Disordered" evidence="5">
    <location>
        <begin position="247"/>
        <end position="273"/>
    </location>
</feature>